<dbReference type="Proteomes" id="UP001497482">
    <property type="component" value="Chromosome 1"/>
</dbReference>
<sequence>MSLQEPTSLSREVRGSVSMATLVSAKGWVSSHFPLMTGAQPVFVSGANKPNKLLGLTSSHFESDSVRSMVRLLFLRWIIATALRPTAITF</sequence>
<dbReference type="EMBL" id="OZ035823">
    <property type="protein sequence ID" value="CAL1568952.1"/>
    <property type="molecule type" value="Genomic_DNA"/>
</dbReference>
<keyword evidence="2" id="KW-1185">Reference proteome</keyword>
<gene>
    <name evidence="1" type="ORF">KC01_LOCUS1473</name>
</gene>
<evidence type="ECO:0000313" key="2">
    <source>
        <dbReference type="Proteomes" id="UP001497482"/>
    </source>
</evidence>
<organism evidence="1 2">
    <name type="scientific">Knipowitschia caucasica</name>
    <name type="common">Caucasian dwarf goby</name>
    <name type="synonym">Pomatoschistus caucasicus</name>
    <dbReference type="NCBI Taxonomy" id="637954"/>
    <lineage>
        <taxon>Eukaryota</taxon>
        <taxon>Metazoa</taxon>
        <taxon>Chordata</taxon>
        <taxon>Craniata</taxon>
        <taxon>Vertebrata</taxon>
        <taxon>Euteleostomi</taxon>
        <taxon>Actinopterygii</taxon>
        <taxon>Neopterygii</taxon>
        <taxon>Teleostei</taxon>
        <taxon>Neoteleostei</taxon>
        <taxon>Acanthomorphata</taxon>
        <taxon>Gobiaria</taxon>
        <taxon>Gobiiformes</taxon>
        <taxon>Gobioidei</taxon>
        <taxon>Gobiidae</taxon>
        <taxon>Gobiinae</taxon>
        <taxon>Knipowitschia</taxon>
    </lineage>
</organism>
<accession>A0AAV2IUR9</accession>
<proteinExistence type="predicted"/>
<reference evidence="1 2" key="1">
    <citation type="submission" date="2024-04" db="EMBL/GenBank/DDBJ databases">
        <authorList>
            <person name="Waldvogel A.-M."/>
            <person name="Schoenle A."/>
        </authorList>
    </citation>
    <scope>NUCLEOTIDE SEQUENCE [LARGE SCALE GENOMIC DNA]</scope>
</reference>
<dbReference type="AlphaFoldDB" id="A0AAV2IUR9"/>
<protein>
    <submittedName>
        <fullName evidence="1">Uncharacterized protein</fullName>
    </submittedName>
</protein>
<name>A0AAV2IUR9_KNICA</name>
<evidence type="ECO:0000313" key="1">
    <source>
        <dbReference type="EMBL" id="CAL1568952.1"/>
    </source>
</evidence>